<evidence type="ECO:0000259" key="2">
    <source>
        <dbReference type="Pfam" id="PF25583"/>
    </source>
</evidence>
<dbReference type="PROSITE" id="PS52050">
    <property type="entry name" value="WYL"/>
    <property type="match status" value="1"/>
</dbReference>
<accession>A0A1E7YQN6</accession>
<dbReference type="PANTHER" id="PTHR34580">
    <property type="match status" value="1"/>
</dbReference>
<feature type="domain" description="WYL" evidence="1">
    <location>
        <begin position="150"/>
        <end position="217"/>
    </location>
</feature>
<sequence>MREETQFFRRLFVLLQLPGSQRSRRSVEQLRRGLAQQGIETTTRTIERDLLWLARFFPLRCDDSRPRGWFWAEGPESIQIPRLDSLTALVLLLAYESLRPIFPPALLENWEHYRQQAERALMDSSLRDWRRHVAVLTSSVQAPPRLPDWTLTQILEALESGRQIAFTYQTPWRKEGKDHRVSPWGVVLQDGILYLVAYHPGRGAPLLYASQRMQRVRLLQEPAEGMPPGFSLRDFAQANLRFAEPGASIVLRFRVRQDLARLVEERPIGSHQTVESRGRIWVTFRAEVENSAALRWWILSLGAELQVLSPPELVETLRETTMDMARLYARRPRTASSAKPKIPQKGSA</sequence>
<dbReference type="AlphaFoldDB" id="A0A1E7YQN6"/>
<proteinExistence type="predicted"/>
<dbReference type="InterPro" id="IPR051534">
    <property type="entry name" value="CBASS_pafABC_assoc_protein"/>
</dbReference>
<evidence type="ECO:0000259" key="1">
    <source>
        <dbReference type="Pfam" id="PF13280"/>
    </source>
</evidence>
<organism evidence="3 4">
    <name type="scientific">Acidithiobacillus caldus</name>
    <dbReference type="NCBI Taxonomy" id="33059"/>
    <lineage>
        <taxon>Bacteria</taxon>
        <taxon>Pseudomonadati</taxon>
        <taxon>Pseudomonadota</taxon>
        <taxon>Acidithiobacillia</taxon>
        <taxon>Acidithiobacillales</taxon>
        <taxon>Acidithiobacillaceae</taxon>
        <taxon>Acidithiobacillus</taxon>
    </lineage>
</organism>
<dbReference type="RefSeq" id="WP_070114519.1">
    <property type="nucleotide sequence ID" value="NZ_LZYE01000027.1"/>
</dbReference>
<feature type="domain" description="WCX" evidence="2">
    <location>
        <begin position="251"/>
        <end position="325"/>
    </location>
</feature>
<evidence type="ECO:0000313" key="3">
    <source>
        <dbReference type="EMBL" id="OFC38655.1"/>
    </source>
</evidence>
<dbReference type="Pfam" id="PF13280">
    <property type="entry name" value="WYL"/>
    <property type="match status" value="1"/>
</dbReference>
<dbReference type="EMBL" id="LZYE01000027">
    <property type="protein sequence ID" value="OFC38655.1"/>
    <property type="molecule type" value="Genomic_DNA"/>
</dbReference>
<dbReference type="InterPro" id="IPR026881">
    <property type="entry name" value="WYL_dom"/>
</dbReference>
<comment type="caution">
    <text evidence="3">The sequence shown here is derived from an EMBL/GenBank/DDBJ whole genome shotgun (WGS) entry which is preliminary data.</text>
</comment>
<dbReference type="Pfam" id="PF25583">
    <property type="entry name" value="WCX"/>
    <property type="match status" value="1"/>
</dbReference>
<dbReference type="InterPro" id="IPR057727">
    <property type="entry name" value="WCX_dom"/>
</dbReference>
<dbReference type="Proteomes" id="UP000175616">
    <property type="component" value="Unassembled WGS sequence"/>
</dbReference>
<dbReference type="PANTHER" id="PTHR34580:SF1">
    <property type="entry name" value="PROTEIN PAFC"/>
    <property type="match status" value="1"/>
</dbReference>
<name>A0A1E7YQN6_9PROT</name>
<reference evidence="3 4" key="1">
    <citation type="submission" date="2016-06" db="EMBL/GenBank/DDBJ databases">
        <title>Gene turnover analysis identifies the evolutionary adaptation of the extremophile Acidithiobacillus caldus.</title>
        <authorList>
            <person name="Zhang X."/>
        </authorList>
    </citation>
    <scope>NUCLEOTIDE SEQUENCE [LARGE SCALE GENOMIC DNA]</scope>
    <source>
        <strain evidence="3 4">DX</strain>
    </source>
</reference>
<gene>
    <name evidence="3" type="ORF">BAE27_01695</name>
</gene>
<protein>
    <submittedName>
        <fullName evidence="3">Uncharacterized protein</fullName>
    </submittedName>
</protein>
<evidence type="ECO:0000313" key="4">
    <source>
        <dbReference type="Proteomes" id="UP000175616"/>
    </source>
</evidence>